<dbReference type="InterPro" id="IPR017938">
    <property type="entry name" value="Riboflavin_synthase-like_b-brl"/>
</dbReference>
<keyword evidence="2" id="KW-0001">2Fe-2S</keyword>
<dbReference type="Gene3D" id="2.40.30.10">
    <property type="entry name" value="Translation factors"/>
    <property type="match status" value="1"/>
</dbReference>
<dbReference type="InterPro" id="IPR001433">
    <property type="entry name" value="OxRdtase_FAD/NAD-bd"/>
</dbReference>
<keyword evidence="2" id="KW-0408">Iron</keyword>
<dbReference type="PROSITE" id="PS51085">
    <property type="entry name" value="2FE2S_FER_2"/>
    <property type="match status" value="1"/>
</dbReference>
<evidence type="ECO:0000313" key="7">
    <source>
        <dbReference type="Proteomes" id="UP000634522"/>
    </source>
</evidence>
<reference evidence="6 7" key="1">
    <citation type="submission" date="2019-12" db="EMBL/GenBank/DDBJ databases">
        <title>Comparative genomics gives insights into the taxonomy of the Azoarcus-Aromatoleum group and reveals separate origins of nif in the plant-associated Azoarcus and non-plant-associated Aromatoleum sub-groups.</title>
        <authorList>
            <person name="Lafos M."/>
            <person name="Maluk M."/>
            <person name="Batista M."/>
            <person name="Junghare M."/>
            <person name="Carmona M."/>
            <person name="Faoro H."/>
            <person name="Cruz L.M."/>
            <person name="Battistoni F."/>
            <person name="De Souza E."/>
            <person name="Pedrosa F."/>
            <person name="Chen W.-M."/>
            <person name="Poole P.S."/>
            <person name="Dixon R.A."/>
            <person name="James E.K."/>
        </authorList>
    </citation>
    <scope>NUCLEOTIDE SEQUENCE [LARGE SCALE GENOMIC DNA]</scope>
    <source>
        <strain evidence="6 7">T</strain>
    </source>
</reference>
<dbReference type="Pfam" id="PF00970">
    <property type="entry name" value="FAD_binding_6"/>
    <property type="match status" value="1"/>
</dbReference>
<evidence type="ECO:0000256" key="2">
    <source>
        <dbReference type="ARBA" id="ARBA00022714"/>
    </source>
</evidence>
<dbReference type="Gene3D" id="3.10.20.30">
    <property type="match status" value="1"/>
</dbReference>
<dbReference type="CDD" id="cd00207">
    <property type="entry name" value="fer2"/>
    <property type="match status" value="1"/>
</dbReference>
<dbReference type="PANTHER" id="PTHR47354:SF5">
    <property type="entry name" value="PROTEIN RFBI"/>
    <property type="match status" value="1"/>
</dbReference>
<evidence type="ECO:0000259" key="5">
    <source>
        <dbReference type="PROSITE" id="PS51384"/>
    </source>
</evidence>
<dbReference type="InterPro" id="IPR001709">
    <property type="entry name" value="Flavoprot_Pyr_Nucl_cyt_Rdtase"/>
</dbReference>
<protein>
    <submittedName>
        <fullName evidence="6">2Fe-2S iron-sulfur cluster binding domain-containing protein</fullName>
    </submittedName>
</protein>
<proteinExistence type="predicted"/>
<dbReference type="InterPro" id="IPR008333">
    <property type="entry name" value="Cbr1-like_FAD-bd_dom"/>
</dbReference>
<feature type="domain" description="2Fe-2S ferredoxin-type" evidence="4">
    <location>
        <begin position="36"/>
        <end position="129"/>
    </location>
</feature>
<gene>
    <name evidence="6" type="ORF">GPA27_06060</name>
</gene>
<comment type="cofactor">
    <cofactor evidence="3">
        <name>[2Fe-2S] cluster</name>
        <dbReference type="ChEBI" id="CHEBI:190135"/>
    </cofactor>
</comment>
<evidence type="ECO:0000256" key="1">
    <source>
        <dbReference type="ARBA" id="ARBA00001974"/>
    </source>
</evidence>
<dbReference type="PANTHER" id="PTHR47354">
    <property type="entry name" value="NADH OXIDOREDUCTASE HCR"/>
    <property type="match status" value="1"/>
</dbReference>
<dbReference type="SUPFAM" id="SSF54292">
    <property type="entry name" value="2Fe-2S ferredoxin-like"/>
    <property type="match status" value="1"/>
</dbReference>
<dbReference type="InterPro" id="IPR036010">
    <property type="entry name" value="2Fe-2S_ferredoxin-like_sf"/>
</dbReference>
<dbReference type="PROSITE" id="PS00197">
    <property type="entry name" value="2FE2S_FER_1"/>
    <property type="match status" value="1"/>
</dbReference>
<dbReference type="InterPro" id="IPR012675">
    <property type="entry name" value="Beta-grasp_dom_sf"/>
</dbReference>
<dbReference type="InterPro" id="IPR006058">
    <property type="entry name" value="2Fe2S_fd_BS"/>
</dbReference>
<dbReference type="InterPro" id="IPR050415">
    <property type="entry name" value="MRET"/>
</dbReference>
<dbReference type="Pfam" id="PF00175">
    <property type="entry name" value="NAD_binding_1"/>
    <property type="match status" value="1"/>
</dbReference>
<name>A0ABX1NCF7_9RHOO</name>
<dbReference type="PROSITE" id="PS51384">
    <property type="entry name" value="FAD_FR"/>
    <property type="match status" value="1"/>
</dbReference>
<dbReference type="InterPro" id="IPR001041">
    <property type="entry name" value="2Fe-2S_ferredoxin-type"/>
</dbReference>
<dbReference type="PRINTS" id="PR00371">
    <property type="entry name" value="FPNCR"/>
</dbReference>
<keyword evidence="2" id="KW-0479">Metal-binding</keyword>
<evidence type="ECO:0000259" key="4">
    <source>
        <dbReference type="PROSITE" id="PS51085"/>
    </source>
</evidence>
<comment type="caution">
    <text evidence="6">The sequence shown here is derived from an EMBL/GenBank/DDBJ whole genome shotgun (WGS) entry which is preliminary data.</text>
</comment>
<keyword evidence="2" id="KW-0411">Iron-sulfur</keyword>
<organism evidence="6 7">
    <name type="scientific">Aromatoleum toluolicum</name>
    <dbReference type="NCBI Taxonomy" id="90060"/>
    <lineage>
        <taxon>Bacteria</taxon>
        <taxon>Pseudomonadati</taxon>
        <taxon>Pseudomonadota</taxon>
        <taxon>Betaproteobacteria</taxon>
        <taxon>Rhodocyclales</taxon>
        <taxon>Rhodocyclaceae</taxon>
        <taxon>Aromatoleum</taxon>
    </lineage>
</organism>
<dbReference type="Gene3D" id="3.40.50.80">
    <property type="entry name" value="Nucleotide-binding domain of ferredoxin-NADP reductase (FNR) module"/>
    <property type="match status" value="1"/>
</dbReference>
<feature type="domain" description="FAD-binding FR-type" evidence="5">
    <location>
        <begin position="137"/>
        <end position="238"/>
    </location>
</feature>
<dbReference type="EMBL" id="WTVS01000009">
    <property type="protein sequence ID" value="NMF96949.1"/>
    <property type="molecule type" value="Genomic_DNA"/>
</dbReference>
<keyword evidence="7" id="KW-1185">Reference proteome</keyword>
<dbReference type="PRINTS" id="PR00410">
    <property type="entry name" value="PHEHYDRXLASE"/>
</dbReference>
<dbReference type="Proteomes" id="UP000634522">
    <property type="component" value="Unassembled WGS sequence"/>
</dbReference>
<evidence type="ECO:0000313" key="6">
    <source>
        <dbReference type="EMBL" id="NMF96949.1"/>
    </source>
</evidence>
<dbReference type="InterPro" id="IPR039261">
    <property type="entry name" value="FNR_nucleotide-bd"/>
</dbReference>
<comment type="cofactor">
    <cofactor evidence="1">
        <name>FAD</name>
        <dbReference type="ChEBI" id="CHEBI:57692"/>
    </cofactor>
</comment>
<dbReference type="SUPFAM" id="SSF52343">
    <property type="entry name" value="Ferredoxin reductase-like, C-terminal NADP-linked domain"/>
    <property type="match status" value="1"/>
</dbReference>
<sequence length="374" mass="40127">MSRGALAVPRGGGDETMMNAEVEEMEDTAVCEVDVRSVTVRFSDGVEHAFPVRPDQTILAAAKEHDVRLVHQCLTGSCGTCVTRVASGKVRMSTARGTSLLPSEAAEGFRLTCTSFCDSDAVLQFDYPSSVLDEPGPARCTAEVADAAWVASNVVRLTLRLPKDAGLEFRSGQYVRVQVPGTEEWRSYSMASTVADLPELVLLLRVLDAGVMSDYLRSRARAGDLIELEGPFGMFYLREAKGQHIMIAGGTGLAPMLGMLEDIRMRAGRKPKVLLSFGCASEDNLFYVDELDVRAAWLPGLKVKVAVANPGEAYRGLVGNPVEVISAADISDPATAVAYLCGPPPMIESARAHLERLGVLPENIHAEHFSASAA</sequence>
<accession>A0ABX1NCF7</accession>
<dbReference type="SUPFAM" id="SSF63380">
    <property type="entry name" value="Riboflavin synthase domain-like"/>
    <property type="match status" value="1"/>
</dbReference>
<dbReference type="InterPro" id="IPR017927">
    <property type="entry name" value="FAD-bd_FR_type"/>
</dbReference>
<dbReference type="Pfam" id="PF00111">
    <property type="entry name" value="Fer2"/>
    <property type="match status" value="1"/>
</dbReference>
<evidence type="ECO:0000256" key="3">
    <source>
        <dbReference type="ARBA" id="ARBA00034078"/>
    </source>
</evidence>